<reference evidence="1 2" key="1">
    <citation type="submission" date="2018-06" db="EMBL/GenBank/DDBJ databases">
        <title>Comparative genomics reveals the genomic features of Rhizophagus irregularis, R. cerebriforme, R. diaphanum and Gigaspora rosea, and their symbiotic lifestyle signature.</title>
        <authorList>
            <person name="Morin E."/>
            <person name="San Clemente H."/>
            <person name="Chen E.C.H."/>
            <person name="De La Providencia I."/>
            <person name="Hainaut M."/>
            <person name="Kuo A."/>
            <person name="Kohler A."/>
            <person name="Murat C."/>
            <person name="Tang N."/>
            <person name="Roy S."/>
            <person name="Loubradou J."/>
            <person name="Henrissat B."/>
            <person name="Grigoriev I.V."/>
            <person name="Corradi N."/>
            <person name="Roux C."/>
            <person name="Martin F.M."/>
        </authorList>
    </citation>
    <scope>NUCLEOTIDE SEQUENCE [LARGE SCALE GENOMIC DNA]</scope>
    <source>
        <strain evidence="1 2">DAOM 194757</strain>
    </source>
</reference>
<dbReference type="EMBL" id="QKWP01000431">
    <property type="protein sequence ID" value="RIB20192.1"/>
    <property type="molecule type" value="Genomic_DNA"/>
</dbReference>
<accession>A0A397VDW0</accession>
<gene>
    <name evidence="1" type="ORF">C2G38_2179926</name>
</gene>
<comment type="caution">
    <text evidence="1">The sequence shown here is derived from an EMBL/GenBank/DDBJ whole genome shotgun (WGS) entry which is preliminary data.</text>
</comment>
<evidence type="ECO:0000313" key="1">
    <source>
        <dbReference type="EMBL" id="RIB20192.1"/>
    </source>
</evidence>
<sequence length="87" mass="10308">MLDITIILDERFNKVVPKPVNNHPGYDIKYQWAVRVRGTVQTLLAEKYWSIYHVHCLYAGFGERIETDDGYYRPRIHKSQMAICFDC</sequence>
<proteinExistence type="predicted"/>
<evidence type="ECO:0000313" key="2">
    <source>
        <dbReference type="Proteomes" id="UP000266673"/>
    </source>
</evidence>
<dbReference type="Proteomes" id="UP000266673">
    <property type="component" value="Unassembled WGS sequence"/>
</dbReference>
<keyword evidence="2" id="KW-1185">Reference proteome</keyword>
<protein>
    <submittedName>
        <fullName evidence="1">Uncharacterized protein</fullName>
    </submittedName>
</protein>
<dbReference type="OrthoDB" id="2303275at2759"/>
<name>A0A397VDW0_9GLOM</name>
<organism evidence="1 2">
    <name type="scientific">Gigaspora rosea</name>
    <dbReference type="NCBI Taxonomy" id="44941"/>
    <lineage>
        <taxon>Eukaryota</taxon>
        <taxon>Fungi</taxon>
        <taxon>Fungi incertae sedis</taxon>
        <taxon>Mucoromycota</taxon>
        <taxon>Glomeromycotina</taxon>
        <taxon>Glomeromycetes</taxon>
        <taxon>Diversisporales</taxon>
        <taxon>Gigasporaceae</taxon>
        <taxon>Gigaspora</taxon>
    </lineage>
</organism>
<dbReference type="AlphaFoldDB" id="A0A397VDW0"/>